<dbReference type="EMBL" id="FNQC01000004">
    <property type="protein sequence ID" value="SDY96916.1"/>
    <property type="molecule type" value="Genomic_DNA"/>
</dbReference>
<feature type="transmembrane region" description="Helical" evidence="1">
    <location>
        <begin position="6"/>
        <end position="22"/>
    </location>
</feature>
<dbReference type="Proteomes" id="UP000199663">
    <property type="component" value="Unassembled WGS sequence"/>
</dbReference>
<proteinExistence type="predicted"/>
<name>A0A1H3P728_9BACT</name>
<sequence>MSNRYPFYVIILIVVALLFWIGKESLTQPGVGDLELDFEEMASFRNENNTGPVLRVYAVFAPDTLWDVMRKYGEFMPHTKYGNTKVFFFGQKNATPTKVGPDEPFFDISYQEHCIGVYEKSAMGQERFRRYPFQ</sequence>
<protein>
    <submittedName>
        <fullName evidence="2">Uncharacterized protein</fullName>
    </submittedName>
</protein>
<organism evidence="2 3">
    <name type="scientific">Rhodonellum ikkaensis</name>
    <dbReference type="NCBI Taxonomy" id="336829"/>
    <lineage>
        <taxon>Bacteria</taxon>
        <taxon>Pseudomonadati</taxon>
        <taxon>Bacteroidota</taxon>
        <taxon>Cytophagia</taxon>
        <taxon>Cytophagales</taxon>
        <taxon>Cytophagaceae</taxon>
        <taxon>Rhodonellum</taxon>
    </lineage>
</organism>
<accession>A0A1H3P728</accession>
<gene>
    <name evidence="2" type="ORF">SAMN05444412_10497</name>
</gene>
<dbReference type="RefSeq" id="WP_019599805.1">
    <property type="nucleotide sequence ID" value="NZ_FNQC01000004.1"/>
</dbReference>
<reference evidence="2 3" key="1">
    <citation type="submission" date="2016-10" db="EMBL/GenBank/DDBJ databases">
        <authorList>
            <person name="Varghese N."/>
            <person name="Submissions S."/>
        </authorList>
    </citation>
    <scope>NUCLEOTIDE SEQUENCE [LARGE SCALE GENOMIC DNA]</scope>
    <source>
        <strain evidence="2 3">DSM 17997</strain>
    </source>
</reference>
<keyword evidence="1" id="KW-0472">Membrane</keyword>
<evidence type="ECO:0000313" key="3">
    <source>
        <dbReference type="Proteomes" id="UP000199663"/>
    </source>
</evidence>
<comment type="caution">
    <text evidence="2">The sequence shown here is derived from an EMBL/GenBank/DDBJ whole genome shotgun (WGS) entry which is preliminary data.</text>
</comment>
<evidence type="ECO:0000313" key="2">
    <source>
        <dbReference type="EMBL" id="SDY96916.1"/>
    </source>
</evidence>
<keyword evidence="1" id="KW-0812">Transmembrane</keyword>
<evidence type="ECO:0000256" key="1">
    <source>
        <dbReference type="SAM" id="Phobius"/>
    </source>
</evidence>
<keyword evidence="1" id="KW-1133">Transmembrane helix</keyword>
<keyword evidence="3" id="KW-1185">Reference proteome</keyword>